<dbReference type="AlphaFoldDB" id="A0A511X6G6"/>
<accession>A0A511X6G6</accession>
<protein>
    <submittedName>
        <fullName evidence="1">Uncharacterized protein</fullName>
    </submittedName>
</protein>
<dbReference type="Proteomes" id="UP000321635">
    <property type="component" value="Unassembled WGS sequence"/>
</dbReference>
<evidence type="ECO:0000313" key="1">
    <source>
        <dbReference type="EMBL" id="GEN58547.1"/>
    </source>
</evidence>
<evidence type="ECO:0000313" key="2">
    <source>
        <dbReference type="Proteomes" id="UP000321635"/>
    </source>
</evidence>
<reference evidence="1 2" key="1">
    <citation type="submission" date="2019-07" db="EMBL/GenBank/DDBJ databases">
        <title>Whole genome shotgun sequence of Acetobacter nitrogenifigens NBRC 105050.</title>
        <authorList>
            <person name="Hosoyama A."/>
            <person name="Uohara A."/>
            <person name="Ohji S."/>
            <person name="Ichikawa N."/>
        </authorList>
    </citation>
    <scope>NUCLEOTIDE SEQUENCE [LARGE SCALE GENOMIC DNA]</scope>
    <source>
        <strain evidence="1 2">NBRC 105050</strain>
    </source>
</reference>
<name>A0A511X6G6_9PROT</name>
<sequence>MWPRLCSERERRAVATMDSTPDAVVEPATCLAGFTDRRGVAEACVAAGRDAAGDAVFFARIVWRFIEVDDEAASAEVSEESKAKGAQKAESMARRRAREVINSLILQFVTLSGAEPTYLAASRA</sequence>
<organism evidence="1 2">
    <name type="scientific">Acetobacter nitrogenifigens DSM 23921 = NBRC 105050</name>
    <dbReference type="NCBI Taxonomy" id="1120919"/>
    <lineage>
        <taxon>Bacteria</taxon>
        <taxon>Pseudomonadati</taxon>
        <taxon>Pseudomonadota</taxon>
        <taxon>Alphaproteobacteria</taxon>
        <taxon>Acetobacterales</taxon>
        <taxon>Acetobacteraceae</taxon>
        <taxon>Acetobacter</taxon>
    </lineage>
</organism>
<dbReference type="EMBL" id="BJYF01000001">
    <property type="protein sequence ID" value="GEN58547.1"/>
    <property type="molecule type" value="Genomic_DNA"/>
</dbReference>
<comment type="caution">
    <text evidence="1">The sequence shown here is derived from an EMBL/GenBank/DDBJ whole genome shotgun (WGS) entry which is preliminary data.</text>
</comment>
<keyword evidence="2" id="KW-1185">Reference proteome</keyword>
<gene>
    <name evidence="1" type="ORF">ANI02nite_04310</name>
</gene>
<proteinExistence type="predicted"/>